<dbReference type="PANTHER" id="PTHR43796:SF2">
    <property type="entry name" value="CARBOXYNORSPERMIDINE SYNTHASE"/>
    <property type="match status" value="1"/>
</dbReference>
<dbReference type="Gene3D" id="3.30.360.10">
    <property type="entry name" value="Dihydrodipicolinate Reductase, domain 2"/>
    <property type="match status" value="1"/>
</dbReference>
<dbReference type="PANTHER" id="PTHR43796">
    <property type="entry name" value="CARBOXYNORSPERMIDINE SYNTHASE"/>
    <property type="match status" value="1"/>
</dbReference>
<proteinExistence type="predicted"/>
<reference evidence="2 3" key="1">
    <citation type="submission" date="2021-01" db="EMBL/GenBank/DDBJ databases">
        <title>WGS of actinomycetes isolated from Thailand.</title>
        <authorList>
            <person name="Thawai C."/>
        </authorList>
    </citation>
    <scope>NUCLEOTIDE SEQUENCE [LARGE SCALE GENOMIC DNA]</scope>
    <source>
        <strain evidence="2 3">LPG 2</strain>
    </source>
</reference>
<dbReference type="Gene3D" id="3.40.50.720">
    <property type="entry name" value="NAD(P)-binding Rossmann-like Domain"/>
    <property type="match status" value="1"/>
</dbReference>
<gene>
    <name evidence="2" type="ORF">JK358_10460</name>
</gene>
<evidence type="ECO:0000313" key="2">
    <source>
        <dbReference type="EMBL" id="MBL1074816.1"/>
    </source>
</evidence>
<evidence type="ECO:0000313" key="3">
    <source>
        <dbReference type="Proteomes" id="UP000602198"/>
    </source>
</evidence>
<comment type="caution">
    <text evidence="2">The sequence shown here is derived from an EMBL/GenBank/DDBJ whole genome shotgun (WGS) entry which is preliminary data.</text>
</comment>
<dbReference type="InterPro" id="IPR036291">
    <property type="entry name" value="NAD(P)-bd_dom_sf"/>
</dbReference>
<dbReference type="Proteomes" id="UP000602198">
    <property type="component" value="Unassembled WGS sequence"/>
</dbReference>
<feature type="domain" description="Saccharopine dehydrogenase NADP binding" evidence="1">
    <location>
        <begin position="3"/>
        <end position="126"/>
    </location>
</feature>
<dbReference type="InterPro" id="IPR005097">
    <property type="entry name" value="Sacchrp_dh_NADP-bd"/>
</dbReference>
<dbReference type="Pfam" id="PF03435">
    <property type="entry name" value="Sacchrp_dh_NADP"/>
    <property type="match status" value="1"/>
</dbReference>
<evidence type="ECO:0000259" key="1">
    <source>
        <dbReference type="Pfam" id="PF03435"/>
    </source>
</evidence>
<keyword evidence="3" id="KW-1185">Reference proteome</keyword>
<protein>
    <submittedName>
        <fullName evidence="2">Saccharopine dehydrogenase NADP-binding domain-containing protein</fullName>
    </submittedName>
</protein>
<dbReference type="RefSeq" id="WP_201946070.1">
    <property type="nucleotide sequence ID" value="NZ_JAERRJ010000003.1"/>
</dbReference>
<sequence length="406" mass="41905">MRVLVLGGAGAMGRVAARVLAAADGVTRVVVADLDGGRADAVARSLGDKAFGRRVDVTDRAALAAVLGECDVVVNTVGPFFRFGTPILTAAVAAGRDYVDICDDWEPTVEMLELDERARAAGVTALVGMGASPGVANLLAVLAGRELDSVDSVVTGWNIADAAQPDSARTGQPSAAVVHGMRQISGTIRILRDGGFVQSPALEKVDLDYPGIGPIRGRSFGHPEAVTLHRAFPGLRANVNIAVGDRLTFAALSALRFGMDRRLLTQQRAARLAVLAEHVLPGSPADIIKPAGPPPLFALASGVRAGEPATAATALAQIPGLSMAENTGVPLAVATLLLPSMRRPGVHPPETLIDPDAFFAAFAPHCIGKPAATAMTVTTRSWSTPEANAENLGATLLTAFLVPPSR</sequence>
<dbReference type="SUPFAM" id="SSF51735">
    <property type="entry name" value="NAD(P)-binding Rossmann-fold domains"/>
    <property type="match status" value="1"/>
</dbReference>
<organism evidence="2 3">
    <name type="scientific">Nocardia acididurans</name>
    <dbReference type="NCBI Taxonomy" id="2802282"/>
    <lineage>
        <taxon>Bacteria</taxon>
        <taxon>Bacillati</taxon>
        <taxon>Actinomycetota</taxon>
        <taxon>Actinomycetes</taxon>
        <taxon>Mycobacteriales</taxon>
        <taxon>Nocardiaceae</taxon>
        <taxon>Nocardia</taxon>
    </lineage>
</organism>
<accession>A0ABS1M2R4</accession>
<dbReference type="EMBL" id="JAERRJ010000003">
    <property type="protein sequence ID" value="MBL1074816.1"/>
    <property type="molecule type" value="Genomic_DNA"/>
</dbReference>
<name>A0ABS1M2R4_9NOCA</name>